<accession>A0ABV2LWK7</accession>
<dbReference type="Gene3D" id="3.40.50.300">
    <property type="entry name" value="P-loop containing nucleotide triphosphate hydrolases"/>
    <property type="match status" value="1"/>
</dbReference>
<evidence type="ECO:0000256" key="3">
    <source>
        <dbReference type="ARBA" id="ARBA00022741"/>
    </source>
</evidence>
<dbReference type="RefSeq" id="WP_354508623.1">
    <property type="nucleotide sequence ID" value="NZ_JBEPMO010000007.1"/>
</dbReference>
<dbReference type="EMBL" id="JBEPMO010000007">
    <property type="protein sequence ID" value="MET3731912.1"/>
    <property type="molecule type" value="Genomic_DNA"/>
</dbReference>
<evidence type="ECO:0000256" key="4">
    <source>
        <dbReference type="ARBA" id="ARBA00022840"/>
    </source>
</evidence>
<dbReference type="InterPro" id="IPR003593">
    <property type="entry name" value="AAA+_ATPase"/>
</dbReference>
<evidence type="ECO:0000313" key="6">
    <source>
        <dbReference type="EMBL" id="MET3731912.1"/>
    </source>
</evidence>
<proteinExistence type="inferred from homology"/>
<dbReference type="Pfam" id="PF00005">
    <property type="entry name" value="ABC_tran"/>
    <property type="match status" value="1"/>
</dbReference>
<dbReference type="InterPro" id="IPR017871">
    <property type="entry name" value="ABC_transporter-like_CS"/>
</dbReference>
<keyword evidence="2" id="KW-0813">Transport</keyword>
<dbReference type="Proteomes" id="UP001549146">
    <property type="component" value="Unassembled WGS sequence"/>
</dbReference>
<evidence type="ECO:0000256" key="2">
    <source>
        <dbReference type="ARBA" id="ARBA00022448"/>
    </source>
</evidence>
<organism evidence="6 7">
    <name type="scientific">Moheibacter stercoris</name>
    <dbReference type="NCBI Taxonomy" id="1628251"/>
    <lineage>
        <taxon>Bacteria</taxon>
        <taxon>Pseudomonadati</taxon>
        <taxon>Bacteroidota</taxon>
        <taxon>Flavobacteriia</taxon>
        <taxon>Flavobacteriales</taxon>
        <taxon>Weeksellaceae</taxon>
        <taxon>Moheibacter</taxon>
    </lineage>
</organism>
<dbReference type="PANTHER" id="PTHR43335">
    <property type="entry name" value="ABC TRANSPORTER, ATP-BINDING PROTEIN"/>
    <property type="match status" value="1"/>
</dbReference>
<dbReference type="SMART" id="SM00382">
    <property type="entry name" value="AAA"/>
    <property type="match status" value="1"/>
</dbReference>
<gene>
    <name evidence="6" type="ORF">ABID46_001494</name>
</gene>
<comment type="similarity">
    <text evidence="1">Belongs to the ABC transporter superfamily.</text>
</comment>
<evidence type="ECO:0000256" key="1">
    <source>
        <dbReference type="ARBA" id="ARBA00005417"/>
    </source>
</evidence>
<keyword evidence="3" id="KW-0547">Nucleotide-binding</keyword>
<dbReference type="GO" id="GO:0005524">
    <property type="term" value="F:ATP binding"/>
    <property type="evidence" value="ECO:0007669"/>
    <property type="project" value="UniProtKB-KW"/>
</dbReference>
<keyword evidence="4 6" id="KW-0067">ATP-binding</keyword>
<protein>
    <submittedName>
        <fullName evidence="6">ABC-2 type transport system ATP-binding protein</fullName>
    </submittedName>
</protein>
<dbReference type="InterPro" id="IPR027417">
    <property type="entry name" value="P-loop_NTPase"/>
</dbReference>
<comment type="caution">
    <text evidence="6">The sequence shown here is derived from an EMBL/GenBank/DDBJ whole genome shotgun (WGS) entry which is preliminary data.</text>
</comment>
<evidence type="ECO:0000259" key="5">
    <source>
        <dbReference type="PROSITE" id="PS50893"/>
    </source>
</evidence>
<dbReference type="InterPro" id="IPR003439">
    <property type="entry name" value="ABC_transporter-like_ATP-bd"/>
</dbReference>
<reference evidence="6 7" key="1">
    <citation type="submission" date="2024-06" db="EMBL/GenBank/DDBJ databases">
        <title>Genomic Encyclopedia of Type Strains, Phase IV (KMG-IV): sequencing the most valuable type-strain genomes for metagenomic binning, comparative biology and taxonomic classification.</title>
        <authorList>
            <person name="Goeker M."/>
        </authorList>
    </citation>
    <scope>NUCLEOTIDE SEQUENCE [LARGE SCALE GENOMIC DNA]</scope>
    <source>
        <strain evidence="6 7">DSM 29388</strain>
    </source>
</reference>
<dbReference type="SUPFAM" id="SSF52540">
    <property type="entry name" value="P-loop containing nucleoside triphosphate hydrolases"/>
    <property type="match status" value="1"/>
</dbReference>
<dbReference type="PROSITE" id="PS50893">
    <property type="entry name" value="ABC_TRANSPORTER_2"/>
    <property type="match status" value="1"/>
</dbReference>
<name>A0ABV2LWK7_9FLAO</name>
<keyword evidence="7" id="KW-1185">Reference proteome</keyword>
<dbReference type="PANTHER" id="PTHR43335:SF2">
    <property type="entry name" value="ABC TRANSPORTER, ATP-BINDING PROTEIN"/>
    <property type="match status" value="1"/>
</dbReference>
<feature type="domain" description="ABC transporter" evidence="5">
    <location>
        <begin position="5"/>
        <end position="228"/>
    </location>
</feature>
<evidence type="ECO:0000313" key="7">
    <source>
        <dbReference type="Proteomes" id="UP001549146"/>
    </source>
</evidence>
<dbReference type="PROSITE" id="PS00211">
    <property type="entry name" value="ABC_TRANSPORTER_1"/>
    <property type="match status" value="1"/>
</dbReference>
<sequence length="298" mass="33246">MEKVLEINNLTKQFGKLTAVNDLSFSVEKGNVYGLLGPNGSGKSTTLGMILNVVNPTSGNWKWFGEEHSIESLKKVGAIIERPNFYPYLSAKKNLEIVAEIKGADYLKIEEKLKIVGLWERKNDKFSTFSLGMKQRLAIAGAMLNDPDVLILDEPTNGLDPQGIIKIREIIQDIAAQGTTIILASHLLDEVEKVCSHVVILERGKTLYSGSVDEMTASYGYIEVGSNDSQKLQNFLESMPYFDKITSQGGYFKAILKEDISSESLNKLLFEQGVVVNHLVKRKESLEQQFLQITQKLK</sequence>